<evidence type="ECO:0000256" key="4">
    <source>
        <dbReference type="ARBA" id="ARBA00022729"/>
    </source>
</evidence>
<comment type="subcellular location">
    <subcellularLocation>
        <location evidence="1 5">Secreted</location>
    </subcellularLocation>
</comment>
<gene>
    <name evidence="6" type="ORF">PHYBOEH_009402</name>
</gene>
<evidence type="ECO:0000256" key="5">
    <source>
        <dbReference type="RuleBase" id="RU367124"/>
    </source>
</evidence>
<evidence type="ECO:0000256" key="2">
    <source>
        <dbReference type="ARBA" id="ARBA00010400"/>
    </source>
</evidence>
<sequence length="106" mass="12565">MDVDDMDVKLASGHTFDATQTEVTGQRFLRAHKKLDVEEKEEERGINKAKMLTDEEHMLDIFRMWYKADRSSMWAYDKLKIGKGGKYEEYRTLYNQYAAYRIGRNS</sequence>
<comment type="function">
    <text evidence="5">Effector that suppresses plant defense responses during pathogen infection.</text>
</comment>
<evidence type="ECO:0000256" key="1">
    <source>
        <dbReference type="ARBA" id="ARBA00004613"/>
    </source>
</evidence>
<proteinExistence type="inferred from homology"/>
<name>A0A8T1VUH9_9STRA</name>
<evidence type="ECO:0000313" key="7">
    <source>
        <dbReference type="Proteomes" id="UP000693981"/>
    </source>
</evidence>
<dbReference type="Proteomes" id="UP000693981">
    <property type="component" value="Unassembled WGS sequence"/>
</dbReference>
<dbReference type="InterPro" id="IPR031825">
    <property type="entry name" value="RXLR"/>
</dbReference>
<reference evidence="6" key="1">
    <citation type="submission" date="2021-02" db="EMBL/GenBank/DDBJ databases">
        <authorList>
            <person name="Palmer J.M."/>
        </authorList>
    </citation>
    <scope>NUCLEOTIDE SEQUENCE</scope>
    <source>
        <strain evidence="6">SCRP23</strain>
    </source>
</reference>
<dbReference type="EMBL" id="JAGDFL010000590">
    <property type="protein sequence ID" value="KAG7384606.1"/>
    <property type="molecule type" value="Genomic_DNA"/>
</dbReference>
<comment type="domain">
    <text evidence="5">The RxLR-dEER motif acts to carry the protein into the host cell cytoplasm through binding to cell surface phosphatidylinositol-3-phosphate.</text>
</comment>
<comment type="caution">
    <text evidence="6">The sequence shown here is derived from an EMBL/GenBank/DDBJ whole genome shotgun (WGS) entry which is preliminary data.</text>
</comment>
<dbReference type="AlphaFoldDB" id="A0A8T1VUH9"/>
<evidence type="ECO:0000313" key="6">
    <source>
        <dbReference type="EMBL" id="KAG7384606.1"/>
    </source>
</evidence>
<keyword evidence="4" id="KW-0732">Signal</keyword>
<dbReference type="GO" id="GO:0005576">
    <property type="term" value="C:extracellular region"/>
    <property type="evidence" value="ECO:0007669"/>
    <property type="project" value="UniProtKB-SubCell"/>
</dbReference>
<dbReference type="Pfam" id="PF16810">
    <property type="entry name" value="RXLR"/>
    <property type="match status" value="1"/>
</dbReference>
<comment type="similarity">
    <text evidence="2 5">Belongs to the RxLR effector family.</text>
</comment>
<organism evidence="6 7">
    <name type="scientific">Phytophthora boehmeriae</name>
    <dbReference type="NCBI Taxonomy" id="109152"/>
    <lineage>
        <taxon>Eukaryota</taxon>
        <taxon>Sar</taxon>
        <taxon>Stramenopiles</taxon>
        <taxon>Oomycota</taxon>
        <taxon>Peronosporomycetes</taxon>
        <taxon>Peronosporales</taxon>
        <taxon>Peronosporaceae</taxon>
        <taxon>Phytophthora</taxon>
    </lineage>
</organism>
<evidence type="ECO:0000256" key="3">
    <source>
        <dbReference type="ARBA" id="ARBA00022525"/>
    </source>
</evidence>
<protein>
    <recommendedName>
        <fullName evidence="5">RxLR effector protein</fullName>
    </recommendedName>
</protein>
<keyword evidence="7" id="KW-1185">Reference proteome</keyword>
<dbReference type="OrthoDB" id="145322at2759"/>
<keyword evidence="3 5" id="KW-0964">Secreted</keyword>
<accession>A0A8T1VUH9</accession>